<evidence type="ECO:0000256" key="1">
    <source>
        <dbReference type="SAM" id="SignalP"/>
    </source>
</evidence>
<dbReference type="PROSITE" id="PS51841">
    <property type="entry name" value="LTD"/>
    <property type="match status" value="1"/>
</dbReference>
<feature type="domain" description="LTD" evidence="2">
    <location>
        <begin position="18"/>
        <end position="163"/>
    </location>
</feature>
<evidence type="ECO:0000259" key="2">
    <source>
        <dbReference type="PROSITE" id="PS51841"/>
    </source>
</evidence>
<feature type="signal peptide" evidence="1">
    <location>
        <begin position="1"/>
        <end position="21"/>
    </location>
</feature>
<evidence type="ECO:0000313" key="4">
    <source>
        <dbReference type="Proteomes" id="UP001165677"/>
    </source>
</evidence>
<dbReference type="RefSeq" id="WP_264369171.1">
    <property type="nucleotide sequence ID" value="NZ_JAPCIO010000006.1"/>
</dbReference>
<name>A0ABT3EIL6_9FLAO</name>
<keyword evidence="1" id="KW-0732">Signal</keyword>
<dbReference type="EMBL" id="JAPCIO010000006">
    <property type="protein sequence ID" value="MCW1148421.1"/>
    <property type="molecule type" value="Genomic_DNA"/>
</dbReference>
<accession>A0ABT3EIL6</accession>
<keyword evidence="4" id="KW-1185">Reference proteome</keyword>
<dbReference type="InterPro" id="IPR036415">
    <property type="entry name" value="Lamin_tail_dom_sf"/>
</dbReference>
<sequence>MNFIKKIFFLIIVFSSCSSFSQVLINEVMFMPGSNYSTLGGDNTNSTLQSMYNTANTGHEWIELYNSDPCNAIDLSCYIIGANTSPSNQAAFALPVGTIIPPLGFLVIGGANAPNVDINLSTLVGTSRHIGTSRWHLENGCGYILLASPTGSVLDAVYWSQNDLNDLTAGTSCGGSFDNDLSIPSVCSPSTTTLLQARNISGIEYAGNFGATAQGSSVIGRTIERLDDGSLVWQLSTTGGTPKACNGTCAVNSSVPTPTIDSVAATCSAAGT</sequence>
<feature type="non-terminal residue" evidence="3">
    <location>
        <position position="272"/>
    </location>
</feature>
<evidence type="ECO:0000313" key="3">
    <source>
        <dbReference type="EMBL" id="MCW1148421.1"/>
    </source>
</evidence>
<feature type="chain" id="PRO_5046901020" evidence="1">
    <location>
        <begin position="22"/>
        <end position="272"/>
    </location>
</feature>
<reference evidence="3" key="1">
    <citation type="submission" date="2022-10" db="EMBL/GenBank/DDBJ databases">
        <title>Flavobacterium sp. nov., a bacterium isolated from lake sediment.</title>
        <authorList>
            <person name="Qu J.-H."/>
        </authorList>
    </citation>
    <scope>NUCLEOTIDE SEQUENCE</scope>
    <source>
        <strain evidence="3">TH16-21</strain>
    </source>
</reference>
<dbReference type="Pfam" id="PF00932">
    <property type="entry name" value="LTD"/>
    <property type="match status" value="1"/>
</dbReference>
<protein>
    <submittedName>
        <fullName evidence="3">Lamin tail domain-containing protein</fullName>
    </submittedName>
</protein>
<dbReference type="PROSITE" id="PS51257">
    <property type="entry name" value="PROKAR_LIPOPROTEIN"/>
    <property type="match status" value="1"/>
</dbReference>
<gene>
    <name evidence="3" type="ORF">OJ995_09335</name>
</gene>
<dbReference type="Proteomes" id="UP001165677">
    <property type="component" value="Unassembled WGS sequence"/>
</dbReference>
<comment type="caution">
    <text evidence="3">The sequence shown here is derived from an EMBL/GenBank/DDBJ whole genome shotgun (WGS) entry which is preliminary data.</text>
</comment>
<proteinExistence type="predicted"/>
<organism evidence="3 4">
    <name type="scientific">Flavobacterium lacisediminis</name>
    <dbReference type="NCBI Taxonomy" id="2989705"/>
    <lineage>
        <taxon>Bacteria</taxon>
        <taxon>Pseudomonadati</taxon>
        <taxon>Bacteroidota</taxon>
        <taxon>Flavobacteriia</taxon>
        <taxon>Flavobacteriales</taxon>
        <taxon>Flavobacteriaceae</taxon>
        <taxon>Flavobacterium</taxon>
    </lineage>
</organism>
<dbReference type="SUPFAM" id="SSF74853">
    <property type="entry name" value="Lamin A/C globular tail domain"/>
    <property type="match status" value="1"/>
</dbReference>
<dbReference type="InterPro" id="IPR001322">
    <property type="entry name" value="Lamin_tail_dom"/>
</dbReference>